<keyword evidence="4" id="KW-1185">Reference proteome</keyword>
<dbReference type="OrthoDB" id="9814807at2"/>
<feature type="transmembrane region" description="Helical" evidence="1">
    <location>
        <begin position="90"/>
        <end position="107"/>
    </location>
</feature>
<dbReference type="RefSeq" id="WP_135190743.1">
    <property type="nucleotide sequence ID" value="NZ_SPUM01000108.1"/>
</dbReference>
<dbReference type="GO" id="GO:0016020">
    <property type="term" value="C:membrane"/>
    <property type="evidence" value="ECO:0007669"/>
    <property type="project" value="TreeGrafter"/>
</dbReference>
<evidence type="ECO:0000313" key="3">
    <source>
        <dbReference type="EMBL" id="TFW30675.1"/>
    </source>
</evidence>
<sequence length="345" mass="37851">MGHSELAISRPEPSQRQRELAPQHLDYLDGWRGLAILFLLAGHFYPVAGINLGAVGVNLFFVLSGLLMAQLLFVAGTPIPTFYRRRISRILPGFVVMLGLVTAWWALSGRTVQWHQVAAAALFVNNYTAHAPGEMPFGHIWSLSVEEHSYVLLSLVALAARRTGRRPGPAVALLALVFAGCGLWYWSRFSGPGLDFGLWLHTEVQAFGVFLSAALLLVLRKRRVAPLPWLVLPVLVAAGIALHWWSVPAPLRTVGGVGLFALAVNLLRAAPPPLKAALSLRPLRQMGIWSFSIYLWQQPFYLATQHAMPAWIALALAIAAGIVSFYCIERPARAWLNAHWGGRAG</sequence>
<feature type="transmembrane region" description="Helical" evidence="1">
    <location>
        <begin position="34"/>
        <end position="54"/>
    </location>
</feature>
<dbReference type="Proteomes" id="UP000297258">
    <property type="component" value="Unassembled WGS sequence"/>
</dbReference>
<name>A0A4Y9SW21_9BURK</name>
<feature type="domain" description="Acyltransferase 3" evidence="2">
    <location>
        <begin position="26"/>
        <end position="325"/>
    </location>
</feature>
<dbReference type="Pfam" id="PF01757">
    <property type="entry name" value="Acyl_transf_3"/>
    <property type="match status" value="1"/>
</dbReference>
<feature type="transmembrane region" description="Helical" evidence="1">
    <location>
        <begin position="167"/>
        <end position="186"/>
    </location>
</feature>
<evidence type="ECO:0000313" key="4">
    <source>
        <dbReference type="Proteomes" id="UP000297258"/>
    </source>
</evidence>
<comment type="caution">
    <text evidence="3">The sequence shown here is derived from an EMBL/GenBank/DDBJ whole genome shotgun (WGS) entry which is preliminary data.</text>
</comment>
<keyword evidence="1" id="KW-0812">Transmembrane</keyword>
<keyword evidence="1" id="KW-1133">Transmembrane helix</keyword>
<feature type="transmembrane region" description="Helical" evidence="1">
    <location>
        <begin position="308"/>
        <end position="328"/>
    </location>
</feature>
<keyword evidence="3" id="KW-0808">Transferase</keyword>
<dbReference type="PANTHER" id="PTHR23028:SF53">
    <property type="entry name" value="ACYL_TRANSF_3 DOMAIN-CONTAINING PROTEIN"/>
    <property type="match status" value="1"/>
</dbReference>
<protein>
    <submittedName>
        <fullName evidence="3">Acyltransferase</fullName>
    </submittedName>
</protein>
<reference evidence="3 4" key="1">
    <citation type="submission" date="2019-03" db="EMBL/GenBank/DDBJ databases">
        <title>Draft genome of Massilia hortus sp. nov., a novel bacterial species of the Oxalobacteraceae family.</title>
        <authorList>
            <person name="Peta V."/>
            <person name="Raths R."/>
            <person name="Bucking H."/>
        </authorList>
    </citation>
    <scope>NUCLEOTIDE SEQUENCE [LARGE SCALE GENOMIC DNA]</scope>
    <source>
        <strain evidence="3 4">ONC3</strain>
    </source>
</reference>
<evidence type="ECO:0000256" key="1">
    <source>
        <dbReference type="SAM" id="Phobius"/>
    </source>
</evidence>
<feature type="transmembrane region" description="Helical" evidence="1">
    <location>
        <begin position="60"/>
        <end position="83"/>
    </location>
</feature>
<dbReference type="PANTHER" id="PTHR23028">
    <property type="entry name" value="ACETYLTRANSFERASE"/>
    <property type="match status" value="1"/>
</dbReference>
<dbReference type="EMBL" id="SPUM01000108">
    <property type="protein sequence ID" value="TFW30675.1"/>
    <property type="molecule type" value="Genomic_DNA"/>
</dbReference>
<dbReference type="AlphaFoldDB" id="A0A4Y9SW21"/>
<keyword evidence="3" id="KW-0012">Acyltransferase</keyword>
<feature type="transmembrane region" description="Helical" evidence="1">
    <location>
        <begin position="198"/>
        <end position="219"/>
    </location>
</feature>
<organism evidence="3 4">
    <name type="scientific">Massilia horti</name>
    <dbReference type="NCBI Taxonomy" id="2562153"/>
    <lineage>
        <taxon>Bacteria</taxon>
        <taxon>Pseudomonadati</taxon>
        <taxon>Pseudomonadota</taxon>
        <taxon>Betaproteobacteria</taxon>
        <taxon>Burkholderiales</taxon>
        <taxon>Oxalobacteraceae</taxon>
        <taxon>Telluria group</taxon>
        <taxon>Massilia</taxon>
    </lineage>
</organism>
<evidence type="ECO:0000259" key="2">
    <source>
        <dbReference type="Pfam" id="PF01757"/>
    </source>
</evidence>
<dbReference type="GO" id="GO:0016747">
    <property type="term" value="F:acyltransferase activity, transferring groups other than amino-acyl groups"/>
    <property type="evidence" value="ECO:0007669"/>
    <property type="project" value="InterPro"/>
</dbReference>
<dbReference type="InterPro" id="IPR002656">
    <property type="entry name" value="Acyl_transf_3_dom"/>
</dbReference>
<accession>A0A4Y9SW21</accession>
<keyword evidence="1" id="KW-0472">Membrane</keyword>
<feature type="transmembrane region" description="Helical" evidence="1">
    <location>
        <begin position="226"/>
        <end position="245"/>
    </location>
</feature>
<gene>
    <name evidence="3" type="ORF">E4O92_16040</name>
</gene>
<dbReference type="GO" id="GO:0000271">
    <property type="term" value="P:polysaccharide biosynthetic process"/>
    <property type="evidence" value="ECO:0007669"/>
    <property type="project" value="TreeGrafter"/>
</dbReference>
<proteinExistence type="predicted"/>
<dbReference type="InterPro" id="IPR050879">
    <property type="entry name" value="Acyltransferase_3"/>
</dbReference>